<dbReference type="Gene3D" id="3.40.630.30">
    <property type="match status" value="1"/>
</dbReference>
<reference evidence="1 2" key="1">
    <citation type="submission" date="2019-08" db="EMBL/GenBank/DDBJ databases">
        <title>Formosa sediminis sp. nov., isolated from marine sediment.</title>
        <authorList>
            <person name="Cao W.R."/>
        </authorList>
    </citation>
    <scope>NUCLEOTIDE SEQUENCE [LARGE SCALE GENOMIC DNA]</scope>
    <source>
        <strain evidence="1 2">1494</strain>
    </source>
</reference>
<evidence type="ECO:0000313" key="2">
    <source>
        <dbReference type="Proteomes" id="UP000324550"/>
    </source>
</evidence>
<dbReference type="PANTHER" id="PTHR36174">
    <property type="entry name" value="LIPID II:GLYCINE GLYCYLTRANSFERASE"/>
    <property type="match status" value="1"/>
</dbReference>
<dbReference type="EMBL" id="VSFC01000019">
    <property type="protein sequence ID" value="TYA58288.1"/>
    <property type="molecule type" value="Genomic_DNA"/>
</dbReference>
<gene>
    <name evidence="1" type="ORF">FVF61_03690</name>
</gene>
<dbReference type="SUPFAM" id="SSF55729">
    <property type="entry name" value="Acyl-CoA N-acyltransferases (Nat)"/>
    <property type="match status" value="1"/>
</dbReference>
<dbReference type="RefSeq" id="WP_148453487.1">
    <property type="nucleotide sequence ID" value="NZ_VSFC01000019.1"/>
</dbReference>
<dbReference type="PANTHER" id="PTHR36174:SF1">
    <property type="entry name" value="LIPID II:GLYCINE GLYCYLTRANSFERASE"/>
    <property type="match status" value="1"/>
</dbReference>
<dbReference type="AlphaFoldDB" id="A0A5D0GH35"/>
<dbReference type="OrthoDB" id="9808687at2"/>
<comment type="caution">
    <text evidence="1">The sequence shown here is derived from an EMBL/GenBank/DDBJ whole genome shotgun (WGS) entry which is preliminary data.</text>
</comment>
<dbReference type="InterPro" id="IPR016181">
    <property type="entry name" value="Acyl_CoA_acyltransferase"/>
</dbReference>
<keyword evidence="2" id="KW-1185">Reference proteome</keyword>
<organism evidence="1 2">
    <name type="scientific">Formosa maritima</name>
    <dbReference type="NCBI Taxonomy" id="2592046"/>
    <lineage>
        <taxon>Bacteria</taxon>
        <taxon>Pseudomonadati</taxon>
        <taxon>Bacteroidota</taxon>
        <taxon>Flavobacteriia</taxon>
        <taxon>Flavobacteriales</taxon>
        <taxon>Flavobacteriaceae</taxon>
        <taxon>Formosa</taxon>
    </lineage>
</organism>
<dbReference type="InterPro" id="IPR050644">
    <property type="entry name" value="PG_Glycine_Bridge_Synth"/>
</dbReference>
<proteinExistence type="predicted"/>
<sequence>MKFFLVKRYHPEYKSLWNDFVKHSKNGTFLCQRDFMEYHQDRFEDASFLIFKDEKLVAVFPANRKNELIYSHQGLTYGGLIINKDTSFKTVLIAFKSLLETCQSSGIHEMILKPTPRIYHSHPSDEIDYLLFKLQAELIRRDLTLAIDSRQPIEISSSNRKRGLKKSQKNELLVKEEVDFESFWNTILIPNLKEQHGVEPVHTLEEIAFLKSIFPNNIRQFNVYKDDVIVAGTTIFETNQVAHAQYISSNNDKQELGSLDMLFHHLIHKVYKNKAYFDFGICNENQGKQINSGLQEWKESFGARNISHDFYSIFTKNHSYLNDVLI</sequence>
<name>A0A5D0GH35_9FLAO</name>
<dbReference type="GO" id="GO:0016740">
    <property type="term" value="F:transferase activity"/>
    <property type="evidence" value="ECO:0007669"/>
    <property type="project" value="UniProtKB-KW"/>
</dbReference>
<dbReference type="Proteomes" id="UP000324550">
    <property type="component" value="Unassembled WGS sequence"/>
</dbReference>
<accession>A0A5D0GH35</accession>
<protein>
    <submittedName>
        <fullName evidence="1">GNAT family N-acetyltransferase</fullName>
    </submittedName>
</protein>
<evidence type="ECO:0000313" key="1">
    <source>
        <dbReference type="EMBL" id="TYA58288.1"/>
    </source>
</evidence>
<keyword evidence="1" id="KW-0808">Transferase</keyword>